<organism evidence="1 2">
    <name type="scientific">Aphanizomenon flos-aquae WA102</name>
    <dbReference type="NCBI Taxonomy" id="1710896"/>
    <lineage>
        <taxon>Bacteria</taxon>
        <taxon>Bacillati</taxon>
        <taxon>Cyanobacteriota</taxon>
        <taxon>Cyanophyceae</taxon>
        <taxon>Nostocales</taxon>
        <taxon>Aphanizomenonaceae</taxon>
        <taxon>Aphanizomenon</taxon>
    </lineage>
</organism>
<accession>A0A1B7X845</accession>
<proteinExistence type="predicted"/>
<protein>
    <submittedName>
        <fullName evidence="1">Uncharacterized protein</fullName>
    </submittedName>
</protein>
<dbReference type="Proteomes" id="UP000092093">
    <property type="component" value="Unassembled WGS sequence"/>
</dbReference>
<dbReference type="EMBL" id="LJOW01000002">
    <property type="protein sequence ID" value="OBQ45559.1"/>
    <property type="molecule type" value="Genomic_DNA"/>
</dbReference>
<evidence type="ECO:0000313" key="2">
    <source>
        <dbReference type="Proteomes" id="UP000092093"/>
    </source>
</evidence>
<dbReference type="AlphaFoldDB" id="A0A1B7X845"/>
<name>A0A1B7X845_APHFL</name>
<comment type="caution">
    <text evidence="1">The sequence shown here is derived from an EMBL/GenBank/DDBJ whole genome shotgun (WGS) entry which is preliminary data.</text>
</comment>
<evidence type="ECO:0000313" key="1">
    <source>
        <dbReference type="EMBL" id="OBQ45559.1"/>
    </source>
</evidence>
<gene>
    <name evidence="1" type="ORF">AN484_00875</name>
</gene>
<sequence>MATNKPEQVLKRLSNQCNATTKKKKPCPIYVEDWRIGGLCHVHDPNGKFRQQIKSGEARARRRLGPKIKQESPCQHKWYMRDPGIQCKKCLVIWHEGVS</sequence>
<reference evidence="1 2" key="1">
    <citation type="submission" date="2015-09" db="EMBL/GenBank/DDBJ databases">
        <title>Aphanizomenon flos-aquae WA102.</title>
        <authorList>
            <person name="Driscoll C."/>
        </authorList>
    </citation>
    <scope>NUCLEOTIDE SEQUENCE [LARGE SCALE GENOMIC DNA]</scope>
    <source>
        <strain evidence="1">WA102</strain>
    </source>
</reference>